<evidence type="ECO:0000313" key="2">
    <source>
        <dbReference type="EMBL" id="MEG3616307.1"/>
    </source>
</evidence>
<evidence type="ECO:0008006" key="4">
    <source>
        <dbReference type="Google" id="ProtNLM"/>
    </source>
</evidence>
<feature type="region of interest" description="Disordered" evidence="1">
    <location>
        <begin position="360"/>
        <end position="383"/>
    </location>
</feature>
<dbReference type="SUPFAM" id="SSF50494">
    <property type="entry name" value="Trypsin-like serine proteases"/>
    <property type="match status" value="1"/>
</dbReference>
<dbReference type="Gene3D" id="2.40.10.10">
    <property type="entry name" value="Trypsin-like serine proteases"/>
    <property type="match status" value="1"/>
</dbReference>
<reference evidence="2" key="2">
    <citation type="submission" date="2024-02" db="EMBL/GenBank/DDBJ databases">
        <authorList>
            <person name="Prathaban M."/>
            <person name="Mythili R."/>
            <person name="Sharmila Devi N."/>
            <person name="Sobanaa M."/>
            <person name="Prathiviraj R."/>
            <person name="Selvin J."/>
        </authorList>
    </citation>
    <scope>NUCLEOTIDE SEQUENCE</scope>
    <source>
        <strain evidence="2">MP1014</strain>
    </source>
</reference>
<reference evidence="2" key="1">
    <citation type="journal article" date="2024" name="Antonie Van Leeuwenhoek">
        <title>Isoptericola haloaureus sp. nov., a dimorphic actinobacterium isolated from mangrove sediments of southeast India, implicating biosaline agricultural significance through nitrogen fixation and salt tolerance genes.</title>
        <authorList>
            <person name="Prathaban M."/>
            <person name="Prathiviraj R."/>
            <person name="Ravichandran M."/>
            <person name="Natarajan S.D."/>
            <person name="Sobanaa M."/>
            <person name="Hari Krishna Kumar S."/>
            <person name="Chandrasekar V."/>
            <person name="Selvin J."/>
        </authorList>
    </citation>
    <scope>NUCLEOTIDE SEQUENCE</scope>
    <source>
        <strain evidence="2">MP1014</strain>
    </source>
</reference>
<dbReference type="Proteomes" id="UP001310387">
    <property type="component" value="Unassembled WGS sequence"/>
</dbReference>
<dbReference type="EMBL" id="JBAGLP010000118">
    <property type="protein sequence ID" value="MEG3616307.1"/>
    <property type="molecule type" value="Genomic_DNA"/>
</dbReference>
<evidence type="ECO:0000313" key="3">
    <source>
        <dbReference type="Proteomes" id="UP001310387"/>
    </source>
</evidence>
<proteinExistence type="predicted"/>
<dbReference type="RefSeq" id="WP_332902794.1">
    <property type="nucleotide sequence ID" value="NZ_JBAGLP010000118.1"/>
</dbReference>
<accession>A0ABU7ZAA9</accession>
<keyword evidence="3" id="KW-1185">Reference proteome</keyword>
<organism evidence="2 3">
    <name type="scientific">Isoptericola haloaureus</name>
    <dbReference type="NCBI Taxonomy" id="1542902"/>
    <lineage>
        <taxon>Bacteria</taxon>
        <taxon>Bacillati</taxon>
        <taxon>Actinomycetota</taxon>
        <taxon>Actinomycetes</taxon>
        <taxon>Micrococcales</taxon>
        <taxon>Promicromonosporaceae</taxon>
        <taxon>Isoptericola</taxon>
    </lineage>
</organism>
<name>A0ABU7ZAA9_9MICO</name>
<comment type="caution">
    <text evidence="2">The sequence shown here is derived from an EMBL/GenBank/DDBJ whole genome shotgun (WGS) entry which is preliminary data.</text>
</comment>
<sequence>MDLTQAREIKAQLTGYARDLAERYGVAVGPQSAATTAPDPVRAPTLAIGLAPAGRSGEFEIAVRYRLGLPAARAVVRRIAAEAGPSPDVRRTGRIRRLGPGRRGSTRDPGLDPQPPVATALAVGETGRVRPLRPGVSLAHVDVTAGTLGAFVVADPACTAVGHLPGGPGALYALSNRHVLDGVPGDGVLQPGPADGGRDPVDRVGAVAAVVPLAAGERAAVDAAVALLDSAEVDPTYPVGPVTTTAEAVPGDTVEKIGRTTGHTHGRVSAVEMDDVLVGYGPELGVLAFDGQIEVESTGTGPFSRGGDSGSLVYRHDATALGLLFAGSETGGPHGTGLTYVNPIGAVVGALGVRLLGAAGQDRTGQDHTGTGERASPSGTNTL</sequence>
<protein>
    <recommendedName>
        <fullName evidence="4">Trypsin-like peptidase</fullName>
    </recommendedName>
</protein>
<evidence type="ECO:0000256" key="1">
    <source>
        <dbReference type="SAM" id="MobiDB-lite"/>
    </source>
</evidence>
<dbReference type="InterPro" id="IPR009003">
    <property type="entry name" value="Peptidase_S1_PA"/>
</dbReference>
<dbReference type="InterPro" id="IPR043504">
    <property type="entry name" value="Peptidase_S1_PA_chymotrypsin"/>
</dbReference>
<feature type="region of interest" description="Disordered" evidence="1">
    <location>
        <begin position="85"/>
        <end position="117"/>
    </location>
</feature>
<gene>
    <name evidence="2" type="ORF">V5O49_14345</name>
</gene>